<dbReference type="Gene3D" id="3.40.1080.10">
    <property type="entry name" value="Glutaconate Coenzyme A-transferase"/>
    <property type="match status" value="1"/>
</dbReference>
<accession>A0A6L8W764</accession>
<dbReference type="PANTHER" id="PTHR13707">
    <property type="entry name" value="KETOACID-COENZYME A TRANSFERASE"/>
    <property type="match status" value="1"/>
</dbReference>
<evidence type="ECO:0000256" key="2">
    <source>
        <dbReference type="ARBA" id="ARBA00022679"/>
    </source>
</evidence>
<dbReference type="AlphaFoldDB" id="A0A6L8W764"/>
<organism evidence="3 4">
    <name type="scientific">Sneathiella litorea</name>
    <dbReference type="NCBI Taxonomy" id="2606216"/>
    <lineage>
        <taxon>Bacteria</taxon>
        <taxon>Pseudomonadati</taxon>
        <taxon>Pseudomonadota</taxon>
        <taxon>Alphaproteobacteria</taxon>
        <taxon>Sneathiellales</taxon>
        <taxon>Sneathiellaceae</taxon>
        <taxon>Sneathiella</taxon>
    </lineage>
</organism>
<dbReference type="InterPro" id="IPR012791">
    <property type="entry name" value="3-oxoacid_CoA-transf_B"/>
</dbReference>
<evidence type="ECO:0000313" key="4">
    <source>
        <dbReference type="Proteomes" id="UP000476030"/>
    </source>
</evidence>
<proteinExistence type="inferred from homology"/>
<dbReference type="InterPro" id="IPR004165">
    <property type="entry name" value="CoA_trans_fam_I"/>
</dbReference>
<dbReference type="GO" id="GO:0008410">
    <property type="term" value="F:CoA-transferase activity"/>
    <property type="evidence" value="ECO:0007669"/>
    <property type="project" value="InterPro"/>
</dbReference>
<comment type="similarity">
    <text evidence="1">Belongs to the 3-oxoacid CoA-transferase subunit B family.</text>
</comment>
<dbReference type="NCBIfam" id="TIGR02428">
    <property type="entry name" value="pcaJ_scoB_fam"/>
    <property type="match status" value="1"/>
</dbReference>
<name>A0A6L8W764_9PROT</name>
<comment type="caution">
    <text evidence="3">The sequence shown here is derived from an EMBL/GenBank/DDBJ whole genome shotgun (WGS) entry which is preliminary data.</text>
</comment>
<evidence type="ECO:0000313" key="3">
    <source>
        <dbReference type="EMBL" id="MZR30047.1"/>
    </source>
</evidence>
<dbReference type="PANTHER" id="PTHR13707:SF57">
    <property type="entry name" value="SUCCINYL-COA:3-KETOACID COENZYME A TRANSFERASE SUBUNIT B-RELATED"/>
    <property type="match status" value="1"/>
</dbReference>
<dbReference type="EMBL" id="WTUW01000001">
    <property type="protein sequence ID" value="MZR30047.1"/>
    <property type="molecule type" value="Genomic_DNA"/>
</dbReference>
<dbReference type="SMART" id="SM00882">
    <property type="entry name" value="CoA_trans"/>
    <property type="match status" value="1"/>
</dbReference>
<dbReference type="SUPFAM" id="SSF100950">
    <property type="entry name" value="NagB/RpiA/CoA transferase-like"/>
    <property type="match status" value="1"/>
</dbReference>
<sequence>MSESSGKTGLSRPQVAWRAAQDLVDGSVVNLGIGIPEMVADFVPDDRQIIYHTENGVLGFGPRPAPEDEDPDLINAGKKPVSLLPGASFFHHADSFAMIRGGHLDYCILGAMQVSEDGNLANWSTGAPDAIPAVGGAMDLVAGVPNVFIITDHVTRKGQPKLMKACTYPLTAVGVVKRVFTDYGVFDVTEKGFRITEIAPGLTVSEVEAKTDAPLEISDHLKLIETPSNI</sequence>
<evidence type="ECO:0000256" key="1">
    <source>
        <dbReference type="ARBA" id="ARBA00007047"/>
    </source>
</evidence>
<keyword evidence="4" id="KW-1185">Reference proteome</keyword>
<dbReference type="Proteomes" id="UP000476030">
    <property type="component" value="Unassembled WGS sequence"/>
</dbReference>
<dbReference type="InterPro" id="IPR037171">
    <property type="entry name" value="NagB/RpiA_transferase-like"/>
</dbReference>
<dbReference type="Pfam" id="PF01144">
    <property type="entry name" value="CoA_trans"/>
    <property type="match status" value="1"/>
</dbReference>
<keyword evidence="2 3" id="KW-0808">Transferase</keyword>
<gene>
    <name evidence="3" type="ORF">GQE98_05290</name>
</gene>
<dbReference type="RefSeq" id="WP_161314581.1">
    <property type="nucleotide sequence ID" value="NZ_WTUW01000001.1"/>
</dbReference>
<protein>
    <submittedName>
        <fullName evidence="3">3-oxoacid CoA-transferase subunit B</fullName>
    </submittedName>
</protein>
<reference evidence="3 4" key="1">
    <citation type="submission" date="2019-12" db="EMBL/GenBank/DDBJ databases">
        <title>Snethiella sp. nov. sp. isolated from sea sand.</title>
        <authorList>
            <person name="Kim J."/>
            <person name="Jeong S.E."/>
            <person name="Jung H.S."/>
            <person name="Jeon C.O."/>
        </authorList>
    </citation>
    <scope>NUCLEOTIDE SEQUENCE [LARGE SCALE GENOMIC DNA]</scope>
    <source>
        <strain evidence="3 4">DP05</strain>
    </source>
</reference>